<dbReference type="CDD" id="cd15457">
    <property type="entry name" value="NADAR"/>
    <property type="match status" value="1"/>
</dbReference>
<evidence type="ECO:0000313" key="3">
    <source>
        <dbReference type="Proteomes" id="UP000193642"/>
    </source>
</evidence>
<dbReference type="InterPro" id="IPR037238">
    <property type="entry name" value="YbiA-like_sf"/>
</dbReference>
<feature type="domain" description="NADAR" evidence="1">
    <location>
        <begin position="56"/>
        <end position="206"/>
    </location>
</feature>
<reference evidence="2 3" key="1">
    <citation type="submission" date="2016-07" db="EMBL/GenBank/DDBJ databases">
        <title>Pervasive Adenine N6-methylation of Active Genes in Fungi.</title>
        <authorList>
            <consortium name="DOE Joint Genome Institute"/>
            <person name="Mondo S.J."/>
            <person name="Dannebaum R.O."/>
            <person name="Kuo R.C."/>
            <person name="Labutti K."/>
            <person name="Haridas S."/>
            <person name="Kuo A."/>
            <person name="Salamov A."/>
            <person name="Ahrendt S.R."/>
            <person name="Lipzen A."/>
            <person name="Sullivan W."/>
            <person name="Andreopoulos W.B."/>
            <person name="Clum A."/>
            <person name="Lindquist E."/>
            <person name="Daum C."/>
            <person name="Ramamoorthy G.K."/>
            <person name="Gryganskyi A."/>
            <person name="Culley D."/>
            <person name="Magnuson J.K."/>
            <person name="James T.Y."/>
            <person name="O'Malley M.A."/>
            <person name="Stajich J.E."/>
            <person name="Spatafora J.W."/>
            <person name="Visel A."/>
            <person name="Grigoriev I.V."/>
        </authorList>
    </citation>
    <scope>NUCLEOTIDE SEQUENCE [LARGE SCALE GENOMIC DNA]</scope>
    <source>
        <strain evidence="2 3">JEL800</strain>
    </source>
</reference>
<dbReference type="Gene3D" id="1.10.357.40">
    <property type="entry name" value="YbiA-like"/>
    <property type="match status" value="1"/>
</dbReference>
<comment type="caution">
    <text evidence="2">The sequence shown here is derived from an EMBL/GenBank/DDBJ whole genome shotgun (WGS) entry which is preliminary data.</text>
</comment>
<dbReference type="InterPro" id="IPR012816">
    <property type="entry name" value="NADAR"/>
</dbReference>
<dbReference type="AlphaFoldDB" id="A0A1Y2CB88"/>
<dbReference type="STRING" id="329046.A0A1Y2CB88"/>
<dbReference type="NCBIfam" id="TIGR02464">
    <property type="entry name" value="ribofla_fusion"/>
    <property type="match status" value="1"/>
</dbReference>
<dbReference type="Proteomes" id="UP000193642">
    <property type="component" value="Unassembled WGS sequence"/>
</dbReference>
<organism evidence="2 3">
    <name type="scientific">Rhizoclosmatium globosum</name>
    <dbReference type="NCBI Taxonomy" id="329046"/>
    <lineage>
        <taxon>Eukaryota</taxon>
        <taxon>Fungi</taxon>
        <taxon>Fungi incertae sedis</taxon>
        <taxon>Chytridiomycota</taxon>
        <taxon>Chytridiomycota incertae sedis</taxon>
        <taxon>Chytridiomycetes</taxon>
        <taxon>Chytridiales</taxon>
        <taxon>Chytriomycetaceae</taxon>
        <taxon>Rhizoclosmatium</taxon>
    </lineage>
</organism>
<dbReference type="Pfam" id="PF08719">
    <property type="entry name" value="NADAR"/>
    <property type="match status" value="1"/>
</dbReference>
<proteinExistence type="predicted"/>
<sequence length="242" mass="26992">MEIKIALALESFKARTTTLPFTFQTNPIAKKAGTRYCISADGMTSFNDFVYAFQGSKSSTLSNWSKCTIPLGNTVFKSSETVVFAACKAALFNDTETFQLVMSDPGIGPKDAKGLGRLVKGFQADVWERESRWISDLVLLIKCLWNQEVMEELLRTNGKRLCEASPRDTVWGIGAGAKNVEVALNPKRWAGRNELGNSWERVRGYLLSVLEAKSVGDVPFLVEIEKVAMFSNWFEYDNECVS</sequence>
<protein>
    <submittedName>
        <fullName evidence="2">DUF1768-domain-containing protein</fullName>
    </submittedName>
</protein>
<name>A0A1Y2CB88_9FUNG</name>
<gene>
    <name evidence="2" type="ORF">BCR33DRAFT_717286</name>
</gene>
<dbReference type="OrthoDB" id="206452at2759"/>
<accession>A0A1Y2CB88</accession>
<dbReference type="EMBL" id="MCGO01000024">
    <property type="protein sequence ID" value="ORY43595.1"/>
    <property type="molecule type" value="Genomic_DNA"/>
</dbReference>
<evidence type="ECO:0000313" key="2">
    <source>
        <dbReference type="EMBL" id="ORY43595.1"/>
    </source>
</evidence>
<evidence type="ECO:0000259" key="1">
    <source>
        <dbReference type="Pfam" id="PF08719"/>
    </source>
</evidence>
<keyword evidence="3" id="KW-1185">Reference proteome</keyword>
<dbReference type="SUPFAM" id="SSF143990">
    <property type="entry name" value="YbiA-like"/>
    <property type="match status" value="1"/>
</dbReference>